<keyword evidence="5" id="KW-0802">TPR repeat</keyword>
<dbReference type="EC" id="5.2.1.8" evidence="2"/>
<evidence type="ECO:0000313" key="6">
    <source>
        <dbReference type="EMBL" id="KAH0455520.1"/>
    </source>
</evidence>
<dbReference type="InterPro" id="IPR050754">
    <property type="entry name" value="FKBP4/5/8-like"/>
</dbReference>
<evidence type="ECO:0000256" key="2">
    <source>
        <dbReference type="ARBA" id="ARBA00013194"/>
    </source>
</evidence>
<sequence length="192" mass="21598">MGPRCGAYNEAGNHLKSRPWRSCRAGKPPIHVFILVVGREPGATPMTRRVLSKTPYMLLLARWESRYDRGKRVVGTHVTSRDAARANKFEPDPLKRACKFRLGDLSGSLLDTDIALHENASYAKAFFRQGQAYMALNDIDAALKSFRNALELEPNDGGIKRELATTKKKIADRLHQEKKAYAKMFQQKSGKP</sequence>
<evidence type="ECO:0000256" key="5">
    <source>
        <dbReference type="PROSITE-ProRule" id="PRU00339"/>
    </source>
</evidence>
<evidence type="ECO:0000256" key="4">
    <source>
        <dbReference type="ARBA" id="ARBA00023235"/>
    </source>
</evidence>
<gene>
    <name evidence="6" type="ORF">IEQ34_015552</name>
</gene>
<dbReference type="AlphaFoldDB" id="A0AAV7G0C3"/>
<dbReference type="PROSITE" id="PS50293">
    <property type="entry name" value="TPR_REGION"/>
    <property type="match status" value="1"/>
</dbReference>
<comment type="catalytic activity">
    <reaction evidence="1">
        <text>[protein]-peptidylproline (omega=180) = [protein]-peptidylproline (omega=0)</text>
        <dbReference type="Rhea" id="RHEA:16237"/>
        <dbReference type="Rhea" id="RHEA-COMP:10747"/>
        <dbReference type="Rhea" id="RHEA-COMP:10748"/>
        <dbReference type="ChEBI" id="CHEBI:83833"/>
        <dbReference type="ChEBI" id="CHEBI:83834"/>
        <dbReference type="EC" id="5.2.1.8"/>
    </reaction>
</comment>
<comment type="caution">
    <text evidence="6">The sequence shown here is derived from an EMBL/GenBank/DDBJ whole genome shotgun (WGS) entry which is preliminary data.</text>
</comment>
<dbReference type="Gene3D" id="1.25.40.10">
    <property type="entry name" value="Tetratricopeptide repeat domain"/>
    <property type="match status" value="1"/>
</dbReference>
<protein>
    <recommendedName>
        <fullName evidence="2">peptidylprolyl isomerase</fullName>
        <ecNumber evidence="2">5.2.1.8</ecNumber>
    </recommendedName>
</protein>
<dbReference type="EMBL" id="JAGFBR010000014">
    <property type="protein sequence ID" value="KAH0455520.1"/>
    <property type="molecule type" value="Genomic_DNA"/>
</dbReference>
<keyword evidence="3" id="KW-0697">Rotamase</keyword>
<reference evidence="6 7" key="1">
    <citation type="journal article" date="2021" name="Hortic Res">
        <title>Chromosome-scale assembly of the Dendrobium chrysotoxum genome enhances the understanding of orchid evolution.</title>
        <authorList>
            <person name="Zhang Y."/>
            <person name="Zhang G.Q."/>
            <person name="Zhang D."/>
            <person name="Liu X.D."/>
            <person name="Xu X.Y."/>
            <person name="Sun W.H."/>
            <person name="Yu X."/>
            <person name="Zhu X."/>
            <person name="Wang Z.W."/>
            <person name="Zhao X."/>
            <person name="Zhong W.Y."/>
            <person name="Chen H."/>
            <person name="Yin W.L."/>
            <person name="Huang T."/>
            <person name="Niu S.C."/>
            <person name="Liu Z.J."/>
        </authorList>
    </citation>
    <scope>NUCLEOTIDE SEQUENCE [LARGE SCALE GENOMIC DNA]</scope>
    <source>
        <strain evidence="6">Lindl</strain>
    </source>
</reference>
<dbReference type="InterPro" id="IPR011990">
    <property type="entry name" value="TPR-like_helical_dom_sf"/>
</dbReference>
<dbReference type="PANTHER" id="PTHR46512:SF9">
    <property type="entry name" value="PEPTIDYLPROLYL ISOMERASE"/>
    <property type="match status" value="1"/>
</dbReference>
<name>A0AAV7G0C3_DENCH</name>
<dbReference type="InterPro" id="IPR019734">
    <property type="entry name" value="TPR_rpt"/>
</dbReference>
<keyword evidence="7" id="KW-1185">Reference proteome</keyword>
<dbReference type="PROSITE" id="PS50005">
    <property type="entry name" value="TPR"/>
    <property type="match status" value="1"/>
</dbReference>
<dbReference type="Proteomes" id="UP000775213">
    <property type="component" value="Unassembled WGS sequence"/>
</dbReference>
<evidence type="ECO:0000256" key="1">
    <source>
        <dbReference type="ARBA" id="ARBA00000971"/>
    </source>
</evidence>
<dbReference type="PANTHER" id="PTHR46512">
    <property type="entry name" value="PEPTIDYLPROLYL ISOMERASE"/>
    <property type="match status" value="1"/>
</dbReference>
<evidence type="ECO:0000313" key="7">
    <source>
        <dbReference type="Proteomes" id="UP000775213"/>
    </source>
</evidence>
<proteinExistence type="predicted"/>
<feature type="repeat" description="TPR" evidence="5">
    <location>
        <begin position="123"/>
        <end position="156"/>
    </location>
</feature>
<dbReference type="SUPFAM" id="SSF48452">
    <property type="entry name" value="TPR-like"/>
    <property type="match status" value="1"/>
</dbReference>
<organism evidence="6 7">
    <name type="scientific">Dendrobium chrysotoxum</name>
    <name type="common">Orchid</name>
    <dbReference type="NCBI Taxonomy" id="161865"/>
    <lineage>
        <taxon>Eukaryota</taxon>
        <taxon>Viridiplantae</taxon>
        <taxon>Streptophyta</taxon>
        <taxon>Embryophyta</taxon>
        <taxon>Tracheophyta</taxon>
        <taxon>Spermatophyta</taxon>
        <taxon>Magnoliopsida</taxon>
        <taxon>Liliopsida</taxon>
        <taxon>Asparagales</taxon>
        <taxon>Orchidaceae</taxon>
        <taxon>Epidendroideae</taxon>
        <taxon>Malaxideae</taxon>
        <taxon>Dendrobiinae</taxon>
        <taxon>Dendrobium</taxon>
    </lineage>
</organism>
<dbReference type="GO" id="GO:0003755">
    <property type="term" value="F:peptidyl-prolyl cis-trans isomerase activity"/>
    <property type="evidence" value="ECO:0007669"/>
    <property type="project" value="UniProtKB-EC"/>
</dbReference>
<evidence type="ECO:0000256" key="3">
    <source>
        <dbReference type="ARBA" id="ARBA00023110"/>
    </source>
</evidence>
<dbReference type="SMART" id="SM00028">
    <property type="entry name" value="TPR"/>
    <property type="match status" value="1"/>
</dbReference>
<accession>A0AAV7G0C3</accession>
<keyword evidence="4" id="KW-0413">Isomerase</keyword>
<dbReference type="Pfam" id="PF00515">
    <property type="entry name" value="TPR_1"/>
    <property type="match status" value="1"/>
</dbReference>